<gene>
    <name evidence="1" type="ORF">S03H2_35156</name>
</gene>
<reference evidence="1" key="1">
    <citation type="journal article" date="2014" name="Front. Microbiol.">
        <title>High frequency of phylogenetically diverse reductive dehalogenase-homologous genes in deep subseafloor sedimentary metagenomes.</title>
        <authorList>
            <person name="Kawai M."/>
            <person name="Futagami T."/>
            <person name="Toyoda A."/>
            <person name="Takaki Y."/>
            <person name="Nishi S."/>
            <person name="Hori S."/>
            <person name="Arai W."/>
            <person name="Tsubouchi T."/>
            <person name="Morono Y."/>
            <person name="Uchiyama I."/>
            <person name="Ito T."/>
            <person name="Fujiyama A."/>
            <person name="Inagaki F."/>
            <person name="Takami H."/>
        </authorList>
    </citation>
    <scope>NUCLEOTIDE SEQUENCE</scope>
    <source>
        <strain evidence="1">Expedition CK06-06</strain>
    </source>
</reference>
<accession>X1GU50</accession>
<comment type="caution">
    <text evidence="1">The sequence shown here is derived from an EMBL/GenBank/DDBJ whole genome shotgun (WGS) entry which is preliminary data.</text>
</comment>
<proteinExistence type="predicted"/>
<organism evidence="1">
    <name type="scientific">marine sediment metagenome</name>
    <dbReference type="NCBI Taxonomy" id="412755"/>
    <lineage>
        <taxon>unclassified sequences</taxon>
        <taxon>metagenomes</taxon>
        <taxon>ecological metagenomes</taxon>
    </lineage>
</organism>
<protein>
    <submittedName>
        <fullName evidence="1">Uncharacterized protein</fullName>
    </submittedName>
</protein>
<evidence type="ECO:0000313" key="1">
    <source>
        <dbReference type="EMBL" id="GAH60697.1"/>
    </source>
</evidence>
<dbReference type="AlphaFoldDB" id="X1GU50"/>
<dbReference type="EMBL" id="BARU01021491">
    <property type="protein sequence ID" value="GAH60697.1"/>
    <property type="molecule type" value="Genomic_DNA"/>
</dbReference>
<sequence length="30" mass="3401">ESPPYHPGESSSLRDFLSFHDIIREGKGLE</sequence>
<feature type="non-terminal residue" evidence="1">
    <location>
        <position position="1"/>
    </location>
</feature>
<name>X1GU50_9ZZZZ</name>